<accession>A0A150LUC0</accession>
<name>A0A150LUC0_9BACL</name>
<sequence length="46" mass="5386">MKPEKTESKMKKSIEQIIEHFRKKGIQVEKVLSRASMARNLKCVLL</sequence>
<protein>
    <submittedName>
        <fullName evidence="1">Uncharacterized protein</fullName>
    </submittedName>
</protein>
<reference evidence="1 2" key="1">
    <citation type="submission" date="2016-01" db="EMBL/GenBank/DDBJ databases">
        <title>Draft Genome Sequences of Seven Thermophilic Sporeformers Isolated from Foods.</title>
        <authorList>
            <person name="Berendsen E.M."/>
            <person name="Wells-Bennik M.H."/>
            <person name="Krawcyk A.O."/>
            <person name="De Jong A."/>
            <person name="Holsappel S."/>
            <person name="Eijlander R.T."/>
            <person name="Kuipers O.P."/>
        </authorList>
    </citation>
    <scope>NUCLEOTIDE SEQUENCE [LARGE SCALE GENOMIC DNA]</scope>
    <source>
        <strain evidence="1 2">B4119</strain>
    </source>
</reference>
<dbReference type="PATRIC" id="fig|81408.3.peg.3149"/>
<dbReference type="STRING" id="81408.B4119_4108"/>
<evidence type="ECO:0000313" key="2">
    <source>
        <dbReference type="Proteomes" id="UP000075455"/>
    </source>
</evidence>
<evidence type="ECO:0000313" key="1">
    <source>
        <dbReference type="EMBL" id="KYD15904.1"/>
    </source>
</evidence>
<dbReference type="EMBL" id="LQYS01000036">
    <property type="protein sequence ID" value="KYD15904.1"/>
    <property type="molecule type" value="Genomic_DNA"/>
</dbReference>
<dbReference type="Proteomes" id="UP000075455">
    <property type="component" value="Unassembled WGS sequence"/>
</dbReference>
<dbReference type="RefSeq" id="WP_201028890.1">
    <property type="nucleotide sequence ID" value="NZ_JACICX010000019.1"/>
</dbReference>
<gene>
    <name evidence="1" type="ORF">B4119_4108</name>
</gene>
<dbReference type="AlphaFoldDB" id="A0A150LUC0"/>
<organism evidence="1 2">
    <name type="scientific">Saccharococcus caldoxylosilyticus</name>
    <dbReference type="NCBI Taxonomy" id="81408"/>
    <lineage>
        <taxon>Bacteria</taxon>
        <taxon>Bacillati</taxon>
        <taxon>Bacillota</taxon>
        <taxon>Bacilli</taxon>
        <taxon>Bacillales</taxon>
        <taxon>Anoxybacillaceae</taxon>
        <taxon>Saccharococcus</taxon>
    </lineage>
</organism>
<proteinExistence type="predicted"/>
<comment type="caution">
    <text evidence="1">The sequence shown here is derived from an EMBL/GenBank/DDBJ whole genome shotgun (WGS) entry which is preliminary data.</text>
</comment>